<gene>
    <name evidence="7" type="ORF">Fcan01_10374</name>
</gene>
<keyword evidence="4 6" id="KW-1133">Transmembrane helix</keyword>
<keyword evidence="2" id="KW-1003">Cell membrane</keyword>
<dbReference type="OrthoDB" id="6366728at2759"/>
<dbReference type="AlphaFoldDB" id="A0A226E977"/>
<evidence type="ECO:0000256" key="1">
    <source>
        <dbReference type="ARBA" id="ARBA00004651"/>
    </source>
</evidence>
<sequence>MSKICVANENLALITRHLEVFTESGPTNEFIVQNSRNIQSTTRTEAELISTLHNSIRGNQYFGNFSINMSPQKLSHKFLSCQYFLCGFLLIMELLIIIGYGTTAFHETQQSLQIQRATERISTNVTYALTILYSIGTRIYGLVRCKETLKCWGDFCLKVDQLKDVGQILSSLRILAVEKNVRRHVYLLYGATLGFVILLTTGFTTAYFPSKEDILSGKRTWFNYAIHFTVTVVFSLAFCGNLMYISWIVSPTKVINGIFLELKDSLENMGIQNCEQRIQDWVENYRKAVPILKTYENHFGPGLILAVAYTAIQITCETYSVIWLVGLRSFFPSVTRMAKLALSLNALFELANNAGKLEGIQTLLYHELCRIETWLPGGDYGYKRQEVSALLKQMVMEPLKITPGGFFTLSRTLITSLVSDYISQLDIRHCTPTVSWCRINLNVCSDEDT</sequence>
<keyword evidence="5 6" id="KW-0472">Membrane</keyword>
<accession>A0A226E977</accession>
<comment type="subcellular location">
    <subcellularLocation>
        <location evidence="1">Cell membrane</location>
        <topology evidence="1">Multi-pass membrane protein</topology>
    </subcellularLocation>
</comment>
<evidence type="ECO:0000313" key="8">
    <source>
        <dbReference type="Proteomes" id="UP000198287"/>
    </source>
</evidence>
<dbReference type="EMBL" id="LNIX01000005">
    <property type="protein sequence ID" value="OXA53644.1"/>
    <property type="molecule type" value="Genomic_DNA"/>
</dbReference>
<feature type="transmembrane region" description="Helical" evidence="6">
    <location>
        <begin position="221"/>
        <end position="244"/>
    </location>
</feature>
<feature type="transmembrane region" description="Helical" evidence="6">
    <location>
        <begin position="186"/>
        <end position="209"/>
    </location>
</feature>
<proteinExistence type="predicted"/>
<dbReference type="GO" id="GO:0050909">
    <property type="term" value="P:sensory perception of taste"/>
    <property type="evidence" value="ECO:0007669"/>
    <property type="project" value="InterPro"/>
</dbReference>
<evidence type="ECO:0000256" key="5">
    <source>
        <dbReference type="ARBA" id="ARBA00023136"/>
    </source>
</evidence>
<name>A0A226E977_FOLCA</name>
<dbReference type="GO" id="GO:0005886">
    <property type="term" value="C:plasma membrane"/>
    <property type="evidence" value="ECO:0007669"/>
    <property type="project" value="UniProtKB-SubCell"/>
</dbReference>
<evidence type="ECO:0000313" key="7">
    <source>
        <dbReference type="EMBL" id="OXA53644.1"/>
    </source>
</evidence>
<dbReference type="Proteomes" id="UP000198287">
    <property type="component" value="Unassembled WGS sequence"/>
</dbReference>
<feature type="transmembrane region" description="Helical" evidence="6">
    <location>
        <begin position="125"/>
        <end position="143"/>
    </location>
</feature>
<evidence type="ECO:0000256" key="2">
    <source>
        <dbReference type="ARBA" id="ARBA00022475"/>
    </source>
</evidence>
<keyword evidence="3 6" id="KW-0812">Transmembrane</keyword>
<evidence type="ECO:0008006" key="9">
    <source>
        <dbReference type="Google" id="ProtNLM"/>
    </source>
</evidence>
<dbReference type="Pfam" id="PF08395">
    <property type="entry name" value="7tm_7"/>
    <property type="match status" value="1"/>
</dbReference>
<organism evidence="7 8">
    <name type="scientific">Folsomia candida</name>
    <name type="common">Springtail</name>
    <dbReference type="NCBI Taxonomy" id="158441"/>
    <lineage>
        <taxon>Eukaryota</taxon>
        <taxon>Metazoa</taxon>
        <taxon>Ecdysozoa</taxon>
        <taxon>Arthropoda</taxon>
        <taxon>Hexapoda</taxon>
        <taxon>Collembola</taxon>
        <taxon>Entomobryomorpha</taxon>
        <taxon>Isotomoidea</taxon>
        <taxon>Isotomidae</taxon>
        <taxon>Proisotominae</taxon>
        <taxon>Folsomia</taxon>
    </lineage>
</organism>
<evidence type="ECO:0000256" key="3">
    <source>
        <dbReference type="ARBA" id="ARBA00022692"/>
    </source>
</evidence>
<evidence type="ECO:0000256" key="6">
    <source>
        <dbReference type="SAM" id="Phobius"/>
    </source>
</evidence>
<evidence type="ECO:0000256" key="4">
    <source>
        <dbReference type="ARBA" id="ARBA00022989"/>
    </source>
</evidence>
<feature type="transmembrane region" description="Helical" evidence="6">
    <location>
        <begin position="83"/>
        <end position="105"/>
    </location>
</feature>
<protein>
    <recommendedName>
        <fullName evidence="9">Gustatory receptor</fullName>
    </recommendedName>
</protein>
<dbReference type="InterPro" id="IPR013604">
    <property type="entry name" value="7TM_chemorcpt"/>
</dbReference>
<comment type="caution">
    <text evidence="7">The sequence shown here is derived from an EMBL/GenBank/DDBJ whole genome shotgun (WGS) entry which is preliminary data.</text>
</comment>
<keyword evidence="8" id="KW-1185">Reference proteome</keyword>
<reference evidence="7 8" key="1">
    <citation type="submission" date="2015-12" db="EMBL/GenBank/DDBJ databases">
        <title>The genome of Folsomia candida.</title>
        <authorList>
            <person name="Faddeeva A."/>
            <person name="Derks M.F."/>
            <person name="Anvar Y."/>
            <person name="Smit S."/>
            <person name="Van Straalen N."/>
            <person name="Roelofs D."/>
        </authorList>
    </citation>
    <scope>NUCLEOTIDE SEQUENCE [LARGE SCALE GENOMIC DNA]</scope>
    <source>
        <strain evidence="7 8">VU population</strain>
        <tissue evidence="7">Whole body</tissue>
    </source>
</reference>